<sequence>MNSTIISSRYARSLMDLAIEQNSLEKIGSDMSLIKKVCGENMILNAIMRNPNINIGSKKGIVRDLFAKDVNKLTLDFIILLIEKRRIVYLKEIASEFKNLYNKQKGIKVATIYVARNIENNAKDRIIHLLEKEFSCKIELIEKIDTSVIGGFKIVIDDKIYDASISKQLQQLKKSFAKNLYEKGF</sequence>
<keyword evidence="3" id="KW-0375">Hydrogen ion transport</keyword>
<dbReference type="GO" id="GO:0046933">
    <property type="term" value="F:proton-transporting ATP synthase activity, rotational mechanism"/>
    <property type="evidence" value="ECO:0007669"/>
    <property type="project" value="InterPro"/>
</dbReference>
<accession>A0A644UCW7</accession>
<dbReference type="Gene3D" id="1.10.520.20">
    <property type="entry name" value="N-terminal domain of the delta subunit of the F1F0-ATP synthase"/>
    <property type="match status" value="1"/>
</dbReference>
<keyword evidence="5" id="KW-0472">Membrane</keyword>
<comment type="subcellular location">
    <subcellularLocation>
        <location evidence="1">Membrane</location>
    </subcellularLocation>
</comment>
<evidence type="ECO:0000256" key="6">
    <source>
        <dbReference type="ARBA" id="ARBA00023310"/>
    </source>
</evidence>
<dbReference type="InterPro" id="IPR000711">
    <property type="entry name" value="ATPase_OSCP/dsu"/>
</dbReference>
<dbReference type="PANTHER" id="PTHR11910">
    <property type="entry name" value="ATP SYNTHASE DELTA CHAIN"/>
    <property type="match status" value="1"/>
</dbReference>
<keyword evidence="4" id="KW-0406">Ion transport</keyword>
<comment type="caution">
    <text evidence="7">The sequence shown here is derived from an EMBL/GenBank/DDBJ whole genome shotgun (WGS) entry which is preliminary data.</text>
</comment>
<dbReference type="Pfam" id="PF00213">
    <property type="entry name" value="OSCP"/>
    <property type="match status" value="1"/>
</dbReference>
<evidence type="ECO:0000256" key="1">
    <source>
        <dbReference type="ARBA" id="ARBA00004370"/>
    </source>
</evidence>
<dbReference type="HAMAP" id="MF_01416">
    <property type="entry name" value="ATP_synth_delta_bact"/>
    <property type="match status" value="1"/>
</dbReference>
<dbReference type="InterPro" id="IPR026015">
    <property type="entry name" value="ATP_synth_OSCP/delta_N_sf"/>
</dbReference>
<evidence type="ECO:0000256" key="4">
    <source>
        <dbReference type="ARBA" id="ARBA00023065"/>
    </source>
</evidence>
<dbReference type="GO" id="GO:0016020">
    <property type="term" value="C:membrane"/>
    <property type="evidence" value="ECO:0007669"/>
    <property type="project" value="UniProtKB-SubCell"/>
</dbReference>
<dbReference type="NCBIfam" id="TIGR01145">
    <property type="entry name" value="ATP_synt_delta"/>
    <property type="match status" value="1"/>
</dbReference>
<gene>
    <name evidence="7" type="primary">atpH_9</name>
    <name evidence="7" type="ORF">SDC9_22689</name>
</gene>
<protein>
    <submittedName>
        <fullName evidence="7">ATP synthase subunit delta</fullName>
    </submittedName>
</protein>
<organism evidence="7">
    <name type="scientific">bioreactor metagenome</name>
    <dbReference type="NCBI Taxonomy" id="1076179"/>
    <lineage>
        <taxon>unclassified sequences</taxon>
        <taxon>metagenomes</taxon>
        <taxon>ecological metagenomes</taxon>
    </lineage>
</organism>
<dbReference type="AlphaFoldDB" id="A0A644UCW7"/>
<reference evidence="7" key="1">
    <citation type="submission" date="2019-08" db="EMBL/GenBank/DDBJ databases">
        <authorList>
            <person name="Kucharzyk K."/>
            <person name="Murdoch R.W."/>
            <person name="Higgins S."/>
            <person name="Loffler F."/>
        </authorList>
    </citation>
    <scope>NUCLEOTIDE SEQUENCE</scope>
</reference>
<evidence type="ECO:0000256" key="3">
    <source>
        <dbReference type="ARBA" id="ARBA00022781"/>
    </source>
</evidence>
<evidence type="ECO:0000256" key="5">
    <source>
        <dbReference type="ARBA" id="ARBA00023136"/>
    </source>
</evidence>
<proteinExistence type="inferred from homology"/>
<evidence type="ECO:0000256" key="2">
    <source>
        <dbReference type="ARBA" id="ARBA00022448"/>
    </source>
</evidence>
<dbReference type="PRINTS" id="PR00125">
    <property type="entry name" value="ATPASEDELTA"/>
</dbReference>
<dbReference type="SUPFAM" id="SSF47928">
    <property type="entry name" value="N-terminal domain of the delta subunit of the F1F0-ATP synthase"/>
    <property type="match status" value="1"/>
</dbReference>
<name>A0A644UCW7_9ZZZZ</name>
<keyword evidence="2" id="KW-0813">Transport</keyword>
<keyword evidence="6" id="KW-0066">ATP synthesis</keyword>
<dbReference type="EMBL" id="VSSQ01000101">
    <property type="protein sequence ID" value="MPL76838.1"/>
    <property type="molecule type" value="Genomic_DNA"/>
</dbReference>
<evidence type="ECO:0000313" key="7">
    <source>
        <dbReference type="EMBL" id="MPL76838.1"/>
    </source>
</evidence>